<dbReference type="FunCoup" id="L0HJ26">
    <property type="interactions" value="91"/>
</dbReference>
<reference evidence="3" key="1">
    <citation type="submission" date="2011-12" db="EMBL/GenBank/DDBJ databases">
        <title>Complete sequence of Methanoregula formicicum SMSP.</title>
        <authorList>
            <person name="Lucas S."/>
            <person name="Han J."/>
            <person name="Lapidus A."/>
            <person name="Cheng J.-F."/>
            <person name="Goodwin L."/>
            <person name="Pitluck S."/>
            <person name="Peters L."/>
            <person name="Ovchinnikova G."/>
            <person name="Teshima H."/>
            <person name="Detter J.C."/>
            <person name="Han C."/>
            <person name="Tapia R."/>
            <person name="Land M."/>
            <person name="Hauser L."/>
            <person name="Kyrpides N."/>
            <person name="Ivanova N."/>
            <person name="Pagani I."/>
            <person name="Imachi H."/>
            <person name="Tamaki H."/>
            <person name="Sekiguchi Y."/>
            <person name="Kamagata Y."/>
            <person name="Cadillo-Quiroz H."/>
            <person name="Zinder S."/>
            <person name="Liu W.-T."/>
            <person name="Woyke T."/>
        </authorList>
    </citation>
    <scope>NUCLEOTIDE SEQUENCE [LARGE SCALE GENOMIC DNA]</scope>
    <source>
        <strain evidence="3">DSM 22288 / NBRC 105244 / SMSP</strain>
    </source>
</reference>
<dbReference type="KEGG" id="mfo:Metfor_2304"/>
<dbReference type="InterPro" id="IPR037138">
    <property type="entry name" value="His_deacetylse_dom_sf"/>
</dbReference>
<dbReference type="GO" id="GO:0004407">
    <property type="term" value="F:histone deacetylase activity"/>
    <property type="evidence" value="ECO:0007669"/>
    <property type="project" value="TreeGrafter"/>
</dbReference>
<dbReference type="GO" id="GO:0040029">
    <property type="term" value="P:epigenetic regulation of gene expression"/>
    <property type="evidence" value="ECO:0007669"/>
    <property type="project" value="TreeGrafter"/>
</dbReference>
<dbReference type="Pfam" id="PF00850">
    <property type="entry name" value="Hist_deacetyl"/>
    <property type="match status" value="1"/>
</dbReference>
<organism evidence="2 3">
    <name type="scientific">Methanoregula formicica (strain DSM 22288 / NBRC 105244 / SMSP)</name>
    <dbReference type="NCBI Taxonomy" id="593750"/>
    <lineage>
        <taxon>Archaea</taxon>
        <taxon>Methanobacteriati</taxon>
        <taxon>Methanobacteriota</taxon>
        <taxon>Stenosarchaea group</taxon>
        <taxon>Methanomicrobia</taxon>
        <taxon>Methanomicrobiales</taxon>
        <taxon>Methanoregulaceae</taxon>
        <taxon>Methanoregula</taxon>
    </lineage>
</organism>
<dbReference type="CDD" id="cd09992">
    <property type="entry name" value="HDAC_classII"/>
    <property type="match status" value="1"/>
</dbReference>
<proteinExistence type="predicted"/>
<dbReference type="OrthoDB" id="147549at2157"/>
<evidence type="ECO:0000259" key="1">
    <source>
        <dbReference type="Pfam" id="PF00850"/>
    </source>
</evidence>
<dbReference type="Proteomes" id="UP000010824">
    <property type="component" value="Chromosome"/>
</dbReference>
<name>L0HJ26_METFS</name>
<dbReference type="AlphaFoldDB" id="L0HJ26"/>
<dbReference type="STRING" id="593750.Metfor_2304"/>
<reference evidence="2 3" key="2">
    <citation type="journal article" date="2014" name="Genome Announc.">
        <title>Complete Genome Sequence of Methanoregula formicica SMSPT, a Mesophilic Hydrogenotrophic Methanogen Isolated from a Methanogenic Upflow Anaerobic Sludge Blanket Reactor.</title>
        <authorList>
            <person name="Yamamoto K."/>
            <person name="Tamaki H."/>
            <person name="Cadillo-Quiroz H."/>
            <person name="Imachi H."/>
            <person name="Kyrpides N."/>
            <person name="Woyke T."/>
            <person name="Goodwin L."/>
            <person name="Zinder S.H."/>
            <person name="Kamagata Y."/>
            <person name="Liu W.T."/>
        </authorList>
    </citation>
    <scope>NUCLEOTIDE SEQUENCE [LARGE SCALE GENOMIC DNA]</scope>
    <source>
        <strain evidence="3">DSM 22288 / NBRC 105244 / SMSP</strain>
    </source>
</reference>
<dbReference type="PRINTS" id="PR01270">
    <property type="entry name" value="HDASUPER"/>
</dbReference>
<sequence length="333" mass="34951" precursor="true">MTVHCSVITSPAGTGHDCPAHPECNARLLAALSGVPPGTAFRAADPAREEAVLRVHAPWYLAWLKERSAAATVPLFIDADTYVTPASYNAALGAAGAAILAAERTLDGEHAFALARPPGHHAEHERAMGFCLLNNAAIAAARLLEDVDRVAIVDWDVHHGNGTQQAFYGSDKVLYCSVHQEYLFPYTGRTGDTGIGDGTGYTVNAPLACGAGAADFFAVFAEVFVPVIDRFRPDALIVSAGQDTLFDDPLGGLALRPADFSNLTAFLMQAADRPLALVLEGGYGPSHGEAVSCIFSALRSGRGSVEGCPGEPSDSTKETIAALQSTLHRIKKA</sequence>
<dbReference type="PANTHER" id="PTHR10625">
    <property type="entry name" value="HISTONE DEACETYLASE HDAC1-RELATED"/>
    <property type="match status" value="1"/>
</dbReference>
<keyword evidence="3" id="KW-1185">Reference proteome</keyword>
<protein>
    <submittedName>
        <fullName evidence="2">Deacetylase, histone deacetylase/acetoin utilization protein</fullName>
    </submittedName>
</protein>
<dbReference type="InterPro" id="IPR023801">
    <property type="entry name" value="His_deacetylse_dom"/>
</dbReference>
<evidence type="ECO:0000313" key="2">
    <source>
        <dbReference type="EMBL" id="AGB03308.1"/>
    </source>
</evidence>
<dbReference type="GeneID" id="14309696"/>
<gene>
    <name evidence="2" type="ordered locus">Metfor_2304</name>
</gene>
<accession>L0HJ26</accession>
<dbReference type="RefSeq" id="WP_015286271.1">
    <property type="nucleotide sequence ID" value="NC_019943.1"/>
</dbReference>
<feature type="domain" description="Histone deacetylase" evidence="1">
    <location>
        <begin position="22"/>
        <end position="287"/>
    </location>
</feature>
<dbReference type="EMBL" id="CP003167">
    <property type="protein sequence ID" value="AGB03308.1"/>
    <property type="molecule type" value="Genomic_DNA"/>
</dbReference>
<dbReference type="InterPro" id="IPR000286">
    <property type="entry name" value="HDACs"/>
</dbReference>
<dbReference type="PANTHER" id="PTHR10625:SF10">
    <property type="entry name" value="HISTONE DEACETYLASE HDAC1"/>
    <property type="match status" value="1"/>
</dbReference>
<dbReference type="InParanoid" id="L0HJ26"/>
<dbReference type="HOGENOM" id="CLU_007727_8_2_2"/>
<dbReference type="SUPFAM" id="SSF52768">
    <property type="entry name" value="Arginase/deacetylase"/>
    <property type="match status" value="1"/>
</dbReference>
<dbReference type="Gene3D" id="3.40.800.20">
    <property type="entry name" value="Histone deacetylase domain"/>
    <property type="match status" value="1"/>
</dbReference>
<evidence type="ECO:0000313" key="3">
    <source>
        <dbReference type="Proteomes" id="UP000010824"/>
    </source>
</evidence>
<dbReference type="eggNOG" id="arCOG00324">
    <property type="taxonomic scope" value="Archaea"/>
</dbReference>
<dbReference type="InterPro" id="IPR023696">
    <property type="entry name" value="Ureohydrolase_dom_sf"/>
</dbReference>